<dbReference type="PANTHER" id="PTHR31576">
    <property type="entry name" value="TATA BOX-BINDING PROTEIN-ASSOCIATED FACTOR RNA POLYMERASE I SUBUNIT B"/>
    <property type="match status" value="1"/>
</dbReference>
<evidence type="ECO:0000256" key="3">
    <source>
        <dbReference type="ARBA" id="ARBA00022723"/>
    </source>
</evidence>
<keyword evidence="9" id="KW-0539">Nucleus</keyword>
<evidence type="ECO:0000256" key="7">
    <source>
        <dbReference type="ARBA" id="ARBA00023125"/>
    </source>
</evidence>
<evidence type="ECO:0000256" key="6">
    <source>
        <dbReference type="ARBA" id="ARBA00023015"/>
    </source>
</evidence>
<dbReference type="Pfam" id="PF20645">
    <property type="entry name" value="Rrn7_cyclin_C"/>
    <property type="match status" value="1"/>
</dbReference>
<evidence type="ECO:0000259" key="10">
    <source>
        <dbReference type="Pfam" id="PF20645"/>
    </source>
</evidence>
<dbReference type="PANTHER" id="PTHR31576:SF2">
    <property type="entry name" value="TATA BOX-BINDING PROTEIN-ASSOCIATED FACTOR RNA POLYMERASE I SUBUNIT B"/>
    <property type="match status" value="1"/>
</dbReference>
<gene>
    <name evidence="11" type="primary">g3386</name>
    <name evidence="11" type="ORF">VP750_LOCUS2893</name>
</gene>
<evidence type="ECO:0000256" key="4">
    <source>
        <dbReference type="ARBA" id="ARBA00022771"/>
    </source>
</evidence>
<accession>A0ABP1FPZ8</accession>
<evidence type="ECO:0000256" key="8">
    <source>
        <dbReference type="ARBA" id="ARBA00023163"/>
    </source>
</evidence>
<sequence length="503" mass="54714">MSDSSEPCPQCHGTSWTLSGGVLVCDVCGTQSQVFLQEAQEFQTGIDDLRYRRRAAGGSQKNAAPLASDSTPPDTKTIHVILSVYSKALQHTLQGIVQSLQELCGSDAMTTSAIHRIWMAVLQNSDMLSMDFARSVKQSMDEVLPIQRAWRIVLKGAAWKALHPDLLLVVVYLGCWSTRQAVCATDVLRWANDGALPFLSLRGLSNPVLEKANASSLRFPASLLQPTGVMGIQELMSLSAQTASQIHLRLPPVNAPALIVRFGQELHIPQEVARVALQMFEVHLAGTPQMRLQDDIHMHPYSHLMAIMIVAIKLVYGLDAEDAQASHSSTHQALEWQSWADAVVGSSRGPTTFPKTALEASMLNAKEWDSYLRFLRSIALAQTEAGRGLQHITEAARKAWGAFQSEALQAVPNAAPMAELPPLPPRVYGEVARTPHYRLTSIKDSAKLHSMGPDYAAVVTACAAHLWLQPLYLHKAVLKLETAMTALESTAANEAAGTAVDKA</sequence>
<dbReference type="InterPro" id="IPR048538">
    <property type="entry name" value="Rrn7_cyclin_C"/>
</dbReference>
<protein>
    <submittedName>
        <fullName evidence="11">G3386 protein</fullName>
    </submittedName>
</protein>
<evidence type="ECO:0000313" key="11">
    <source>
        <dbReference type="EMBL" id="CAL5221234.1"/>
    </source>
</evidence>
<keyword evidence="8" id="KW-0804">Transcription</keyword>
<dbReference type="EMBL" id="CAXHTA020000005">
    <property type="protein sequence ID" value="CAL5221234.1"/>
    <property type="molecule type" value="Genomic_DNA"/>
</dbReference>
<keyword evidence="5" id="KW-0862">Zinc</keyword>
<evidence type="ECO:0000256" key="5">
    <source>
        <dbReference type="ARBA" id="ARBA00022833"/>
    </source>
</evidence>
<evidence type="ECO:0000256" key="9">
    <source>
        <dbReference type="ARBA" id="ARBA00023242"/>
    </source>
</evidence>
<proteinExistence type="inferred from homology"/>
<evidence type="ECO:0000256" key="1">
    <source>
        <dbReference type="ARBA" id="ARBA00004604"/>
    </source>
</evidence>
<keyword evidence="3" id="KW-0479">Metal-binding</keyword>
<keyword evidence="4" id="KW-0863">Zinc-finger</keyword>
<evidence type="ECO:0000256" key="2">
    <source>
        <dbReference type="ARBA" id="ARBA00006899"/>
    </source>
</evidence>
<reference evidence="11 12" key="1">
    <citation type="submission" date="2024-06" db="EMBL/GenBank/DDBJ databases">
        <authorList>
            <person name="Kraege A."/>
            <person name="Thomma B."/>
        </authorList>
    </citation>
    <scope>NUCLEOTIDE SEQUENCE [LARGE SCALE GENOMIC DNA]</scope>
</reference>
<name>A0ABP1FPZ8_9CHLO</name>
<keyword evidence="6" id="KW-0805">Transcription regulation</keyword>
<keyword evidence="7" id="KW-0238">DNA-binding</keyword>
<comment type="subcellular location">
    <subcellularLocation>
        <location evidence="1">Nucleus</location>
        <location evidence="1">Nucleolus</location>
    </subcellularLocation>
</comment>
<evidence type="ECO:0000313" key="12">
    <source>
        <dbReference type="Proteomes" id="UP001497392"/>
    </source>
</evidence>
<comment type="caution">
    <text evidence="11">The sequence shown here is derived from an EMBL/GenBank/DDBJ whole genome shotgun (WGS) entry which is preliminary data.</text>
</comment>
<dbReference type="Proteomes" id="UP001497392">
    <property type="component" value="Unassembled WGS sequence"/>
</dbReference>
<feature type="domain" description="Rrn7/TAF1B C-terminal cyclin" evidence="10">
    <location>
        <begin position="243"/>
        <end position="345"/>
    </location>
</feature>
<dbReference type="InterPro" id="IPR033599">
    <property type="entry name" value="TAF1B/Rrn7"/>
</dbReference>
<comment type="similarity">
    <text evidence="2">Belongs to the RRN7/TAF1B family.</text>
</comment>
<organism evidence="11 12">
    <name type="scientific">Coccomyxa viridis</name>
    <dbReference type="NCBI Taxonomy" id="1274662"/>
    <lineage>
        <taxon>Eukaryota</taxon>
        <taxon>Viridiplantae</taxon>
        <taxon>Chlorophyta</taxon>
        <taxon>core chlorophytes</taxon>
        <taxon>Trebouxiophyceae</taxon>
        <taxon>Trebouxiophyceae incertae sedis</taxon>
        <taxon>Coccomyxaceae</taxon>
        <taxon>Coccomyxa</taxon>
    </lineage>
</organism>
<keyword evidence="12" id="KW-1185">Reference proteome</keyword>